<accession>A0AAV2CR59</accession>
<keyword evidence="2" id="KW-0929">Antimicrobial</keyword>
<name>A0AAV2CR59_9ROSI</name>
<dbReference type="PANTHER" id="PTHR33830">
    <property type="entry name" value="DEFENSIN-LIKE PROTEIN 184-RELATED"/>
    <property type="match status" value="1"/>
</dbReference>
<feature type="signal peptide" evidence="6">
    <location>
        <begin position="1"/>
        <end position="22"/>
    </location>
</feature>
<feature type="chain" id="PRO_5043640291" evidence="6">
    <location>
        <begin position="23"/>
        <end position="75"/>
    </location>
</feature>
<dbReference type="PANTHER" id="PTHR33830:SF30">
    <property type="entry name" value="DEFENSIN-LIKE PROTEIN 184-RELATED"/>
    <property type="match status" value="1"/>
</dbReference>
<dbReference type="GO" id="GO:0050832">
    <property type="term" value="P:defense response to fungus"/>
    <property type="evidence" value="ECO:0007669"/>
    <property type="project" value="UniProtKB-KW"/>
</dbReference>
<dbReference type="InterPro" id="IPR010851">
    <property type="entry name" value="DEFL"/>
</dbReference>
<evidence type="ECO:0000313" key="7">
    <source>
        <dbReference type="EMBL" id="CAL1358912.1"/>
    </source>
</evidence>
<evidence type="ECO:0000256" key="2">
    <source>
        <dbReference type="ARBA" id="ARBA00022529"/>
    </source>
</evidence>
<evidence type="ECO:0000256" key="5">
    <source>
        <dbReference type="ARBA" id="ARBA00023157"/>
    </source>
</evidence>
<keyword evidence="4" id="KW-0611">Plant defense</keyword>
<keyword evidence="5" id="KW-1015">Disulfide bond</keyword>
<comment type="similarity">
    <text evidence="1">Belongs to the DEFL family.</text>
</comment>
<evidence type="ECO:0000256" key="6">
    <source>
        <dbReference type="SAM" id="SignalP"/>
    </source>
</evidence>
<evidence type="ECO:0000256" key="1">
    <source>
        <dbReference type="ARBA" id="ARBA00006722"/>
    </source>
</evidence>
<keyword evidence="6" id="KW-0732">Signal</keyword>
<keyword evidence="8" id="KW-1185">Reference proteome</keyword>
<evidence type="ECO:0000313" key="8">
    <source>
        <dbReference type="Proteomes" id="UP001497516"/>
    </source>
</evidence>
<dbReference type="GO" id="GO:0031640">
    <property type="term" value="P:killing of cells of another organism"/>
    <property type="evidence" value="ECO:0007669"/>
    <property type="project" value="UniProtKB-KW"/>
</dbReference>
<reference evidence="7 8" key="1">
    <citation type="submission" date="2024-04" db="EMBL/GenBank/DDBJ databases">
        <authorList>
            <person name="Fracassetti M."/>
        </authorList>
    </citation>
    <scope>NUCLEOTIDE SEQUENCE [LARGE SCALE GENOMIC DNA]</scope>
</reference>
<keyword evidence="3" id="KW-0295">Fungicide</keyword>
<gene>
    <name evidence="7" type="ORF">LTRI10_LOCUS6436</name>
</gene>
<protein>
    <submittedName>
        <fullName evidence="7">Uncharacterized protein</fullName>
    </submittedName>
</protein>
<evidence type="ECO:0000256" key="4">
    <source>
        <dbReference type="ARBA" id="ARBA00022821"/>
    </source>
</evidence>
<sequence length="75" mass="8263">MTKASAIYFLLALMFFASLGEAKMTVEAKDCSIVWDCRGQKQCWNDCKNKYGGEGQCDISTAPGVPSQCFCAYKC</sequence>
<dbReference type="Proteomes" id="UP001497516">
    <property type="component" value="Chromosome 10"/>
</dbReference>
<evidence type="ECO:0000256" key="3">
    <source>
        <dbReference type="ARBA" id="ARBA00022577"/>
    </source>
</evidence>
<dbReference type="EMBL" id="OZ034814">
    <property type="protein sequence ID" value="CAL1358912.1"/>
    <property type="molecule type" value="Genomic_DNA"/>
</dbReference>
<organism evidence="7 8">
    <name type="scientific">Linum trigynum</name>
    <dbReference type="NCBI Taxonomy" id="586398"/>
    <lineage>
        <taxon>Eukaryota</taxon>
        <taxon>Viridiplantae</taxon>
        <taxon>Streptophyta</taxon>
        <taxon>Embryophyta</taxon>
        <taxon>Tracheophyta</taxon>
        <taxon>Spermatophyta</taxon>
        <taxon>Magnoliopsida</taxon>
        <taxon>eudicotyledons</taxon>
        <taxon>Gunneridae</taxon>
        <taxon>Pentapetalae</taxon>
        <taxon>rosids</taxon>
        <taxon>fabids</taxon>
        <taxon>Malpighiales</taxon>
        <taxon>Linaceae</taxon>
        <taxon>Linum</taxon>
    </lineage>
</organism>
<dbReference type="AlphaFoldDB" id="A0AAV2CR59"/>
<proteinExistence type="inferred from homology"/>